<sequence length="424" mass="48069">MVFEEIKILPQSIGAYRHLDKAGVKRAILAATHLKGKRVFHINSTEKGGGVAEMLKGQVALERSLKIDSRWLVIRPKEEFFQITKKIHNLLQGKAGFLSGKEQRAYLVESYRIAKSIVPFLKKNSPDLIVIHDPQPLVVGCEIPSEVPRIFRLHIDTSTPSANTIEFLRPFLERYNALIVSGDEYSPSWFSKKKIHVIMPSIDPFSEKNRRISVEEAREILMQFNIHPDRPIIAQVSRFDPWKDPMGVIDAYYRTKNKIPDLQLLLVGIFQAYDDPEALQYFETVKRHAKGDPDIHLFSDPRRFVEIGNDMFVNAVQTASDVILQKSTREGFGLTVTEAMWKGKAVIGGDASGIRFQIKNGKDGFIVSDAKKASRLIIKLIKNPGLAAKIGKAAQKKVVKKFLRPRYIKENLDAYNAVLKQNKK</sequence>
<keyword evidence="6" id="KW-0119">Carbohydrate metabolism</keyword>
<protein>
    <submittedName>
        <fullName evidence="9">Uncharacterized protein</fullName>
    </submittedName>
</protein>
<keyword evidence="5" id="KW-0808">Transferase</keyword>
<proteinExistence type="inferred from homology"/>
<evidence type="ECO:0000259" key="7">
    <source>
        <dbReference type="Pfam" id="PF00534"/>
    </source>
</evidence>
<dbReference type="Pfam" id="PF00534">
    <property type="entry name" value="Glycos_transf_1"/>
    <property type="match status" value="1"/>
</dbReference>
<evidence type="ECO:0000256" key="1">
    <source>
        <dbReference type="ARBA" id="ARBA00009481"/>
    </source>
</evidence>
<dbReference type="SUPFAM" id="SSF53756">
    <property type="entry name" value="UDP-Glycosyltransferase/glycogen phosphorylase"/>
    <property type="match status" value="1"/>
</dbReference>
<dbReference type="AlphaFoldDB" id="A0A1F8DTI1"/>
<dbReference type="Pfam" id="PF21269">
    <property type="entry name" value="TreT_GT1"/>
    <property type="match status" value="1"/>
</dbReference>
<evidence type="ECO:0000256" key="6">
    <source>
        <dbReference type="ARBA" id="ARBA00023277"/>
    </source>
</evidence>
<accession>A0A1F8DTI1</accession>
<dbReference type="InterPro" id="IPR052078">
    <property type="entry name" value="Trehalose_Metab_GTase"/>
</dbReference>
<dbReference type="Proteomes" id="UP000178946">
    <property type="component" value="Unassembled WGS sequence"/>
</dbReference>
<evidence type="ECO:0000313" key="10">
    <source>
        <dbReference type="Proteomes" id="UP000178946"/>
    </source>
</evidence>
<comment type="caution">
    <text evidence="9">The sequence shown here is derived from an EMBL/GenBank/DDBJ whole genome shotgun (WGS) entry which is preliminary data.</text>
</comment>
<feature type="domain" description="Glycosyl transferase family 1" evidence="7">
    <location>
        <begin position="223"/>
        <end position="396"/>
    </location>
</feature>
<gene>
    <name evidence="9" type="ORF">A3A20_02305</name>
</gene>
<evidence type="ECO:0000256" key="2">
    <source>
        <dbReference type="ARBA" id="ARBA00011738"/>
    </source>
</evidence>
<name>A0A1F8DTI1_9BACT</name>
<reference evidence="9 10" key="1">
    <citation type="journal article" date="2016" name="Nat. Commun.">
        <title>Thousands of microbial genomes shed light on interconnected biogeochemical processes in an aquifer system.</title>
        <authorList>
            <person name="Anantharaman K."/>
            <person name="Brown C.T."/>
            <person name="Hug L.A."/>
            <person name="Sharon I."/>
            <person name="Castelle C.J."/>
            <person name="Probst A.J."/>
            <person name="Thomas B.C."/>
            <person name="Singh A."/>
            <person name="Wilkins M.J."/>
            <person name="Karaoz U."/>
            <person name="Brodie E.L."/>
            <person name="Williams K.H."/>
            <person name="Hubbard S.S."/>
            <person name="Banfield J.F."/>
        </authorList>
    </citation>
    <scope>NUCLEOTIDE SEQUENCE [LARGE SCALE GENOMIC DNA]</scope>
</reference>
<dbReference type="Gene3D" id="3.40.50.2000">
    <property type="entry name" value="Glycogen Phosphorylase B"/>
    <property type="match status" value="2"/>
</dbReference>
<evidence type="ECO:0000259" key="8">
    <source>
        <dbReference type="Pfam" id="PF21269"/>
    </source>
</evidence>
<comment type="similarity">
    <text evidence="1">Belongs to the glycosyltransferase group 1 family. Glycosyltransferase 4 subfamily.</text>
</comment>
<dbReference type="GO" id="GO:0006006">
    <property type="term" value="P:glucose metabolic process"/>
    <property type="evidence" value="ECO:0007669"/>
    <property type="project" value="UniProtKB-KW"/>
</dbReference>
<keyword evidence="4" id="KW-0328">Glycosyltransferase</keyword>
<dbReference type="InterPro" id="IPR049438">
    <property type="entry name" value="TreT_GT1"/>
</dbReference>
<dbReference type="GO" id="GO:0016757">
    <property type="term" value="F:glycosyltransferase activity"/>
    <property type="evidence" value="ECO:0007669"/>
    <property type="project" value="UniProtKB-KW"/>
</dbReference>
<dbReference type="STRING" id="1802557.A3A20_02305"/>
<evidence type="ECO:0000256" key="3">
    <source>
        <dbReference type="ARBA" id="ARBA00022526"/>
    </source>
</evidence>
<dbReference type="PANTHER" id="PTHR47779">
    <property type="entry name" value="SYNTHASE (CCG-9), PUTATIVE (AFU_ORTHOLOGUE AFUA_3G12100)-RELATED"/>
    <property type="match status" value="1"/>
</dbReference>
<keyword evidence="3" id="KW-0313">Glucose metabolism</keyword>
<dbReference type="EMBL" id="MGIR01000001">
    <property type="protein sequence ID" value="OGM91762.1"/>
    <property type="molecule type" value="Genomic_DNA"/>
</dbReference>
<evidence type="ECO:0000256" key="4">
    <source>
        <dbReference type="ARBA" id="ARBA00022676"/>
    </source>
</evidence>
<dbReference type="PANTHER" id="PTHR47779:SF1">
    <property type="entry name" value="SYNTHASE (CCG-9), PUTATIVE (AFU_ORTHOLOGUE AFUA_3G12100)-RELATED"/>
    <property type="match status" value="1"/>
</dbReference>
<evidence type="ECO:0000313" key="9">
    <source>
        <dbReference type="EMBL" id="OGM91762.1"/>
    </source>
</evidence>
<comment type="subunit">
    <text evidence="2">Homodimer.</text>
</comment>
<evidence type="ECO:0000256" key="5">
    <source>
        <dbReference type="ARBA" id="ARBA00022679"/>
    </source>
</evidence>
<feature type="domain" description="Trehalose synthase N-terminal" evidence="8">
    <location>
        <begin position="41"/>
        <end position="186"/>
    </location>
</feature>
<dbReference type="InterPro" id="IPR001296">
    <property type="entry name" value="Glyco_trans_1"/>
</dbReference>
<organism evidence="9 10">
    <name type="scientific">Candidatus Wolfebacteria bacterium RIFCSPLOWO2_01_FULL_45_19</name>
    <dbReference type="NCBI Taxonomy" id="1802557"/>
    <lineage>
        <taxon>Bacteria</taxon>
        <taxon>Candidatus Wolfeibacteriota</taxon>
    </lineage>
</organism>